<evidence type="ECO:0000313" key="6">
    <source>
        <dbReference type="EMBL" id="MBW3127599.1"/>
    </source>
</evidence>
<dbReference type="CDD" id="cd03220">
    <property type="entry name" value="ABC_KpsT_Wzt"/>
    <property type="match status" value="1"/>
</dbReference>
<evidence type="ECO:0000256" key="2">
    <source>
        <dbReference type="ARBA" id="ARBA00022448"/>
    </source>
</evidence>
<dbReference type="InterPro" id="IPR003439">
    <property type="entry name" value="ABC_transporter-like_ATP-bd"/>
</dbReference>
<keyword evidence="3" id="KW-0547">Nucleotide-binding</keyword>
<organism evidence="6 7">
    <name type="scientific">Hymenobacter profundi</name>
    <dbReference type="NCBI Taxonomy" id="1982110"/>
    <lineage>
        <taxon>Bacteria</taxon>
        <taxon>Pseudomonadati</taxon>
        <taxon>Bacteroidota</taxon>
        <taxon>Cytophagia</taxon>
        <taxon>Cytophagales</taxon>
        <taxon>Hymenobacteraceae</taxon>
        <taxon>Hymenobacter</taxon>
    </lineage>
</organism>
<dbReference type="Proteomes" id="UP000826188">
    <property type="component" value="Unassembled WGS sequence"/>
</dbReference>
<dbReference type="PANTHER" id="PTHR46743:SF2">
    <property type="entry name" value="TEICHOIC ACIDS EXPORT ATP-BINDING PROTEIN TAGH"/>
    <property type="match status" value="1"/>
</dbReference>
<dbReference type="InterPro" id="IPR015860">
    <property type="entry name" value="ABC_transpr_TagH-like"/>
</dbReference>
<evidence type="ECO:0000313" key="7">
    <source>
        <dbReference type="Proteomes" id="UP000826188"/>
    </source>
</evidence>
<accession>A0ABS6WVK9</accession>
<evidence type="ECO:0000256" key="1">
    <source>
        <dbReference type="ARBA" id="ARBA00005417"/>
    </source>
</evidence>
<evidence type="ECO:0000259" key="5">
    <source>
        <dbReference type="PROSITE" id="PS50893"/>
    </source>
</evidence>
<dbReference type="PROSITE" id="PS50893">
    <property type="entry name" value="ABC_TRANSPORTER_2"/>
    <property type="match status" value="1"/>
</dbReference>
<dbReference type="PANTHER" id="PTHR46743">
    <property type="entry name" value="TEICHOIC ACIDS EXPORT ATP-BINDING PROTEIN TAGH"/>
    <property type="match status" value="1"/>
</dbReference>
<dbReference type="Pfam" id="PF00005">
    <property type="entry name" value="ABC_tran"/>
    <property type="match status" value="1"/>
</dbReference>
<dbReference type="GO" id="GO:0005524">
    <property type="term" value="F:ATP binding"/>
    <property type="evidence" value="ECO:0007669"/>
    <property type="project" value="UniProtKB-KW"/>
</dbReference>
<feature type="domain" description="ABC transporter" evidence="5">
    <location>
        <begin position="47"/>
        <end position="269"/>
    </location>
</feature>
<proteinExistence type="inferred from homology"/>
<dbReference type="InterPro" id="IPR003593">
    <property type="entry name" value="AAA+_ATPase"/>
</dbReference>
<keyword evidence="2" id="KW-0813">Transport</keyword>
<reference evidence="6 7" key="1">
    <citation type="submission" date="2021-07" db="EMBL/GenBank/DDBJ databases">
        <title>Hymenobacter profundi sp. nov., isolated from deep-sea water.</title>
        <authorList>
            <person name="Kim M.K."/>
        </authorList>
    </citation>
    <scope>NUCLEOTIDE SEQUENCE [LARGE SCALE GENOMIC DNA]</scope>
    <source>
        <strain evidence="6 7">M2</strain>
    </source>
</reference>
<dbReference type="InterPro" id="IPR029439">
    <property type="entry name" value="Wzt_C"/>
</dbReference>
<keyword evidence="7" id="KW-1185">Reference proteome</keyword>
<keyword evidence="4 6" id="KW-0067">ATP-binding</keyword>
<dbReference type="SMART" id="SM00382">
    <property type="entry name" value="AAA"/>
    <property type="match status" value="1"/>
</dbReference>
<comment type="similarity">
    <text evidence="1">Belongs to the ABC transporter superfamily.</text>
</comment>
<evidence type="ECO:0000256" key="4">
    <source>
        <dbReference type="ARBA" id="ARBA00022840"/>
    </source>
</evidence>
<name>A0ABS6WVK9_9BACT</name>
<dbReference type="InterPro" id="IPR050683">
    <property type="entry name" value="Bact_Polysacc_Export_ATP-bd"/>
</dbReference>
<gene>
    <name evidence="6" type="ORF">KYK14_03485</name>
</gene>
<evidence type="ECO:0000256" key="3">
    <source>
        <dbReference type="ARBA" id="ARBA00022741"/>
    </source>
</evidence>
<protein>
    <submittedName>
        <fullName evidence="6">ABC transporter ATP-binding protein</fullName>
    </submittedName>
</protein>
<comment type="caution">
    <text evidence="6">The sequence shown here is derived from an EMBL/GenBank/DDBJ whole genome shotgun (WGS) entry which is preliminary data.</text>
</comment>
<dbReference type="RefSeq" id="WP_219156884.1">
    <property type="nucleotide sequence ID" value="NZ_JAHWGL010000007.1"/>
</dbReference>
<dbReference type="EMBL" id="JAHWGL010000007">
    <property type="protein sequence ID" value="MBW3127599.1"/>
    <property type="molecule type" value="Genomic_DNA"/>
</dbReference>
<dbReference type="CDD" id="cd10147">
    <property type="entry name" value="Wzt_C-like"/>
    <property type="match status" value="1"/>
</dbReference>
<sequence>MSDIAIKVENLSKLYRLGEVGTGTMSQDLNRWWASVRGKEDPFATIGETNDRTKKGSSNYVWSLKDVNFEVKQGEVLGIIGRNGAGKSTLLKILSKITAPTTGSIKVNGRIASLLEVGTGFHPELTGRENIFLNGAILGMSKTEIRSKFDEIVDFSGVERYIDTPVKRYSSGMYVRLAFAVSAFLEPEILIVDEVLAVGDAEFQKKCLGRMKDVSRNDGRTILFVSHSMAAVKNICTTGLLMQNGQVSFGGTSDEVVDYYIANFLNFNSDTKIQITDAHRTNRNLSRFIEYKSIEFVNPVDNNLYSIDDDIVIAVRFTSKVDKESFRLAFSICKMDESAVGTFFSEEALSIKKGQEKEFSITIKNHQLAKGQYYFDLSVGIGNELTGTTDYDVISKTLFFEIAYKDRLKTQMMTLWHSEWGSMNFQEVELKAV</sequence>